<dbReference type="EnsemblBacteria" id="ABC43796">
    <property type="protein sequence ID" value="ABC43796"/>
    <property type="gene ID" value="SRU_0194"/>
</dbReference>
<dbReference type="STRING" id="309807.SRU_0194"/>
<reference evidence="1 2" key="1">
    <citation type="journal article" date="2005" name="Proc. Natl. Acad. Sci. U.S.A.">
        <title>The genome of Salinibacter ruber: convergence and gene exchange among hyperhalophilic bacteria and archaea.</title>
        <authorList>
            <person name="Mongodin E.F."/>
            <person name="Nelson K.E."/>
            <person name="Daugherty S."/>
            <person name="Deboy R.T."/>
            <person name="Wister J."/>
            <person name="Khouri H."/>
            <person name="Weidman J."/>
            <person name="Walsh D.A."/>
            <person name="Papke R.T."/>
            <person name="Sanchez Perez G."/>
            <person name="Sharma A.K."/>
            <person name="Nesbo C.L."/>
            <person name="MacLeod D."/>
            <person name="Bapteste E."/>
            <person name="Doolittle W.F."/>
            <person name="Charlebois R.L."/>
            <person name="Legault B."/>
            <person name="Rodriguez-Valera F."/>
        </authorList>
    </citation>
    <scope>NUCLEOTIDE SEQUENCE [LARGE SCALE GENOMIC DNA]</scope>
    <source>
        <strain evidence="2">DSM 13855 / CECT 5946 / M31</strain>
    </source>
</reference>
<dbReference type="EMBL" id="CP000159">
    <property type="protein sequence ID" value="ABC43796.1"/>
    <property type="molecule type" value="Genomic_DNA"/>
</dbReference>
<dbReference type="AlphaFoldDB" id="Q2S636"/>
<evidence type="ECO:0000313" key="2">
    <source>
        <dbReference type="Proteomes" id="UP000008674"/>
    </source>
</evidence>
<dbReference type="Proteomes" id="UP000008674">
    <property type="component" value="Chromosome"/>
</dbReference>
<dbReference type="KEGG" id="sru:SRU_0194"/>
<evidence type="ECO:0000313" key="1">
    <source>
        <dbReference type="EMBL" id="ABC43796.1"/>
    </source>
</evidence>
<gene>
    <name evidence="1" type="ordered locus">SRU_0194</name>
</gene>
<name>Q2S636_SALRD</name>
<protein>
    <submittedName>
        <fullName evidence="1">Uncharacterized protein</fullName>
    </submittedName>
</protein>
<dbReference type="HOGENOM" id="CLU_169691_0_0_10"/>
<organism evidence="1 2">
    <name type="scientific">Salinibacter ruber (strain DSM 13855 / M31)</name>
    <dbReference type="NCBI Taxonomy" id="309807"/>
    <lineage>
        <taxon>Bacteria</taxon>
        <taxon>Pseudomonadati</taxon>
        <taxon>Rhodothermota</taxon>
        <taxon>Rhodothermia</taxon>
        <taxon>Rhodothermales</taxon>
        <taxon>Salinibacteraceae</taxon>
        <taxon>Salinibacter</taxon>
    </lineage>
</organism>
<dbReference type="RefSeq" id="WP_011402978.1">
    <property type="nucleotide sequence ID" value="NC_007677.1"/>
</dbReference>
<keyword evidence="2" id="KW-1185">Reference proteome</keyword>
<dbReference type="OrthoDB" id="963568at2"/>
<sequence length="85" mass="10031">MNDTTPQMQDLHWDLLMARSNEERFQMGISMCQTARTIVWSSLPEDLSPTERCVQFFLRYYGDDLPPDRCDEIVAEMRSHDEKTT</sequence>
<accession>Q2S636</accession>
<proteinExistence type="predicted"/>